<evidence type="ECO:0000313" key="3">
    <source>
        <dbReference type="Proteomes" id="UP000460549"/>
    </source>
</evidence>
<organism evidence="2 3">
    <name type="scientific">Bullifex porci</name>
    <dbReference type="NCBI Taxonomy" id="2606638"/>
    <lineage>
        <taxon>Bacteria</taxon>
        <taxon>Pseudomonadati</taxon>
        <taxon>Spirochaetota</taxon>
        <taxon>Spirochaetia</taxon>
        <taxon>Spirochaetales</taxon>
        <taxon>Spirochaetaceae</taxon>
        <taxon>Bullifex</taxon>
    </lineage>
</organism>
<dbReference type="GO" id="GO:0015562">
    <property type="term" value="F:efflux transmembrane transporter activity"/>
    <property type="evidence" value="ECO:0007669"/>
    <property type="project" value="InterPro"/>
</dbReference>
<feature type="chain" id="PRO_5030569301" description="TolC family protein" evidence="1">
    <location>
        <begin position="20"/>
        <end position="132"/>
    </location>
</feature>
<evidence type="ECO:0000313" key="2">
    <source>
        <dbReference type="EMBL" id="MSU06915.1"/>
    </source>
</evidence>
<dbReference type="Proteomes" id="UP000460549">
    <property type="component" value="Unassembled WGS sequence"/>
</dbReference>
<proteinExistence type="predicted"/>
<feature type="signal peptide" evidence="1">
    <location>
        <begin position="1"/>
        <end position="19"/>
    </location>
</feature>
<dbReference type="EMBL" id="VUNN01000020">
    <property type="protein sequence ID" value="MSU06915.1"/>
    <property type="molecule type" value="Genomic_DNA"/>
</dbReference>
<gene>
    <name evidence="2" type="ORF">FYJ80_09050</name>
</gene>
<sequence length="132" mass="13805">MKKIIILLFITLSLGSLFAKEVTINDAIESTKLNSISLAIEKEQLEQSLRSASVLSSYLPNISLTGTATTTGSAITGTFTPLSANVNAGISWSIGTSLIGKKESAAIQRTLAELTYSSSAQSVESAAVSSYL</sequence>
<dbReference type="RefSeq" id="WP_154426170.1">
    <property type="nucleotide sequence ID" value="NZ_VUNN01000020.1"/>
</dbReference>
<name>A0A7X2PDG6_9SPIO</name>
<keyword evidence="1" id="KW-0732">Signal</keyword>
<reference evidence="2 3" key="1">
    <citation type="submission" date="2019-08" db="EMBL/GenBank/DDBJ databases">
        <title>In-depth cultivation of the pig gut microbiome towards novel bacterial diversity and tailored functional studies.</title>
        <authorList>
            <person name="Wylensek D."/>
            <person name="Hitch T.C.A."/>
            <person name="Clavel T."/>
        </authorList>
    </citation>
    <scope>NUCLEOTIDE SEQUENCE [LARGE SCALE GENOMIC DNA]</scope>
    <source>
        <strain evidence="2 3">NM-380-WT-3C1</strain>
    </source>
</reference>
<comment type="caution">
    <text evidence="2">The sequence shown here is derived from an EMBL/GenBank/DDBJ whole genome shotgun (WGS) entry which is preliminary data.</text>
</comment>
<protein>
    <recommendedName>
        <fullName evidence="4">TolC family protein</fullName>
    </recommendedName>
</protein>
<dbReference type="SUPFAM" id="SSF56954">
    <property type="entry name" value="Outer membrane efflux proteins (OEP)"/>
    <property type="match status" value="1"/>
</dbReference>
<evidence type="ECO:0008006" key="4">
    <source>
        <dbReference type="Google" id="ProtNLM"/>
    </source>
</evidence>
<dbReference type="Gene3D" id="1.20.1600.10">
    <property type="entry name" value="Outer membrane efflux proteins (OEP)"/>
    <property type="match status" value="1"/>
</dbReference>
<keyword evidence="3" id="KW-1185">Reference proteome</keyword>
<evidence type="ECO:0000256" key="1">
    <source>
        <dbReference type="SAM" id="SignalP"/>
    </source>
</evidence>
<accession>A0A7X2PDG6</accession>
<dbReference type="AlphaFoldDB" id="A0A7X2PDG6"/>